<accession>A0AAD2AHQ5</accession>
<evidence type="ECO:0000313" key="5">
    <source>
        <dbReference type="Proteomes" id="UP001190002"/>
    </source>
</evidence>
<keyword evidence="6" id="KW-1185">Reference proteome</keyword>
<proteinExistence type="inferred from homology"/>
<evidence type="ECO:0000259" key="2">
    <source>
        <dbReference type="Pfam" id="PF04909"/>
    </source>
</evidence>
<dbReference type="RefSeq" id="WP_376717900.1">
    <property type="nucleotide sequence ID" value="NZ_CATVXE010000001.1"/>
</dbReference>
<dbReference type="AlphaFoldDB" id="A0AAD2AHQ5"/>
<dbReference type="Pfam" id="PF04909">
    <property type="entry name" value="Amidohydro_2"/>
    <property type="match status" value="1"/>
</dbReference>
<dbReference type="GO" id="GO:0016787">
    <property type="term" value="F:hydrolase activity"/>
    <property type="evidence" value="ECO:0007669"/>
    <property type="project" value="InterPro"/>
</dbReference>
<dbReference type="EMBL" id="CATVXE010000001">
    <property type="protein sequence ID" value="CAJ0679619.1"/>
    <property type="molecule type" value="Genomic_DNA"/>
</dbReference>
<gene>
    <name evidence="4" type="ORF">R77569_00664</name>
    <name evidence="3" type="ORF">R77591_00432</name>
</gene>
<comment type="similarity">
    <text evidence="1">Belongs to the metallo-dependent hydrolases superfamily.</text>
</comment>
<evidence type="ECO:0000313" key="4">
    <source>
        <dbReference type="EMBL" id="CAJ0852999.1"/>
    </source>
</evidence>
<dbReference type="EMBL" id="CAUDKV010000002">
    <property type="protein sequence ID" value="CAJ0852999.1"/>
    <property type="molecule type" value="Genomic_DNA"/>
</dbReference>
<name>A0AAD2AHQ5_9RALS</name>
<organism evidence="3 5">
    <name type="scientific">Ralstonia mannitolilytica</name>
    <dbReference type="NCBI Taxonomy" id="105219"/>
    <lineage>
        <taxon>Bacteria</taxon>
        <taxon>Pseudomonadati</taxon>
        <taxon>Pseudomonadota</taxon>
        <taxon>Betaproteobacteria</taxon>
        <taxon>Burkholderiales</taxon>
        <taxon>Burkholderiaceae</taxon>
        <taxon>Ralstonia</taxon>
    </lineage>
</organism>
<comment type="caution">
    <text evidence="3">The sequence shown here is derived from an EMBL/GenBank/DDBJ whole genome shotgun (WGS) entry which is preliminary data.</text>
</comment>
<dbReference type="SUPFAM" id="SSF51556">
    <property type="entry name" value="Metallo-dependent hydrolases"/>
    <property type="match status" value="1"/>
</dbReference>
<dbReference type="Proteomes" id="UP001190002">
    <property type="component" value="Unassembled WGS sequence"/>
</dbReference>
<evidence type="ECO:0000313" key="6">
    <source>
        <dbReference type="Proteomes" id="UP001190452"/>
    </source>
</evidence>
<dbReference type="InterPro" id="IPR006680">
    <property type="entry name" value="Amidohydro-rel"/>
</dbReference>
<evidence type="ECO:0000256" key="1">
    <source>
        <dbReference type="ARBA" id="ARBA00038310"/>
    </source>
</evidence>
<sequence length="298" mass="33293">MTDPALPVPRIDAHQHFWRYRPEAYSWIGPGMEALAEDRLPADLLPELRAQRLDAAIAVQARGVREETDFLLDLAAAHDWIVGVVGWEDLHATDLEARLEARSGEHKLVGFRHTVQDEPDVAAFLSNAAFEHGVALLQLWGYTYDVLVFGHQLEPAVDFCGRHDHHWLVLDHLGKPPLEAFERDAQALARWRAALAPLKDMPHVACKLSGLLTEADWRTGVTARDVQHARQCLDVVLDVFGPGRVMFGSDWPVCQLAASYGTVVDVLHVWAEARLSANERADLWGGNATRCYNLQLKA</sequence>
<protein>
    <recommendedName>
        <fullName evidence="2">Amidohydrolase-related domain-containing protein</fullName>
    </recommendedName>
</protein>
<dbReference type="Gene3D" id="3.20.20.140">
    <property type="entry name" value="Metal-dependent hydrolases"/>
    <property type="match status" value="1"/>
</dbReference>
<dbReference type="InterPro" id="IPR032466">
    <property type="entry name" value="Metal_Hydrolase"/>
</dbReference>
<feature type="domain" description="Amidohydrolase-related" evidence="2">
    <location>
        <begin position="11"/>
        <end position="294"/>
    </location>
</feature>
<dbReference type="PANTHER" id="PTHR43569">
    <property type="entry name" value="AMIDOHYDROLASE"/>
    <property type="match status" value="1"/>
</dbReference>
<dbReference type="PANTHER" id="PTHR43569:SF2">
    <property type="entry name" value="AMIDOHYDROLASE-RELATED DOMAIN-CONTAINING PROTEIN"/>
    <property type="match status" value="1"/>
</dbReference>
<reference evidence="3 6" key="1">
    <citation type="submission" date="2023-07" db="EMBL/GenBank/DDBJ databases">
        <authorList>
            <person name="Peeters C."/>
        </authorList>
    </citation>
    <scope>NUCLEOTIDE SEQUENCE</scope>
    <source>
        <strain evidence="4 6">R-77569</strain>
        <strain evidence="3">R-77591</strain>
    </source>
</reference>
<dbReference type="InterPro" id="IPR052350">
    <property type="entry name" value="Metallo-dep_Lactonases"/>
</dbReference>
<dbReference type="Proteomes" id="UP001190452">
    <property type="component" value="Unassembled WGS sequence"/>
</dbReference>
<evidence type="ECO:0000313" key="3">
    <source>
        <dbReference type="EMBL" id="CAJ0679619.1"/>
    </source>
</evidence>